<comment type="similarity">
    <text evidence="2">Belongs to the PpiC/parvulin rotamase family.</text>
</comment>
<evidence type="ECO:0000256" key="5">
    <source>
        <dbReference type="ARBA" id="ARBA00041926"/>
    </source>
</evidence>
<dbReference type="EMBL" id="CP010070">
    <property type="protein sequence ID" value="AIZ56523.1"/>
    <property type="molecule type" value="Genomic_DNA"/>
</dbReference>
<dbReference type="PROSITE" id="PS01096">
    <property type="entry name" value="PPIC_PPIASE_1"/>
    <property type="match status" value="1"/>
</dbReference>
<dbReference type="STRING" id="1577791.Mpt1_c06380"/>
<dbReference type="HOGENOM" id="CLU_090028_6_1_2"/>
<dbReference type="Proteomes" id="UP000030787">
    <property type="component" value="Chromosome"/>
</dbReference>
<dbReference type="GeneID" id="24818304"/>
<name>A0A0A7LBY9_9ARCH</name>
<dbReference type="PROSITE" id="PS50198">
    <property type="entry name" value="PPIC_PPIASE_2"/>
    <property type="match status" value="1"/>
</dbReference>
<evidence type="ECO:0000259" key="8">
    <source>
        <dbReference type="PROSITE" id="PS50198"/>
    </source>
</evidence>
<feature type="domain" description="PpiC" evidence="8">
    <location>
        <begin position="2"/>
        <end position="91"/>
    </location>
</feature>
<comment type="subcellular location">
    <subcellularLocation>
        <location evidence="1">Cytoplasm</location>
    </subcellularLocation>
</comment>
<dbReference type="PANTHER" id="PTHR43629:SF2">
    <property type="entry name" value="RHODANESE-LIKE_PPIC DOMAIN-CONTAINING PROTEIN 12, CHLOROPLASTIC"/>
    <property type="match status" value="1"/>
</dbReference>
<proteinExistence type="inferred from homology"/>
<dbReference type="GO" id="GO:0005737">
    <property type="term" value="C:cytoplasm"/>
    <property type="evidence" value="ECO:0007669"/>
    <property type="project" value="UniProtKB-SubCell"/>
</dbReference>
<accession>A0A0A7LBY9</accession>
<organism evidence="9 10">
    <name type="scientific">Candidatus Methanoplasma termitum</name>
    <dbReference type="NCBI Taxonomy" id="1577791"/>
    <lineage>
        <taxon>Archaea</taxon>
        <taxon>Methanobacteriati</taxon>
        <taxon>Thermoplasmatota</taxon>
        <taxon>Thermoplasmata</taxon>
        <taxon>Methanomassiliicoccales</taxon>
        <taxon>Methanomassiliicoccaceae</taxon>
        <taxon>Candidatus Methanoplasma</taxon>
    </lineage>
</organism>
<dbReference type="AlphaFoldDB" id="A0A0A7LBY9"/>
<dbReference type="PANTHER" id="PTHR43629">
    <property type="entry name" value="PEPTIDYL-PROLYL CIS-TRANS ISOMERASE"/>
    <property type="match status" value="1"/>
</dbReference>
<protein>
    <recommendedName>
        <fullName evidence="4">Peptidyl-prolyl cis-trans isomerase C</fullName>
    </recommendedName>
    <alternativeName>
        <fullName evidence="6">Parvulin</fullName>
    </alternativeName>
    <alternativeName>
        <fullName evidence="5">Rotamase C</fullName>
    </alternativeName>
</protein>
<evidence type="ECO:0000256" key="6">
    <source>
        <dbReference type="ARBA" id="ARBA00043072"/>
    </source>
</evidence>
<keyword evidence="3" id="KW-0963">Cytoplasm</keyword>
<dbReference type="InterPro" id="IPR023058">
    <property type="entry name" value="PPIase_PpiC_CS"/>
</dbReference>
<dbReference type="GO" id="GO:0003755">
    <property type="term" value="F:peptidyl-prolyl cis-trans isomerase activity"/>
    <property type="evidence" value="ECO:0007669"/>
    <property type="project" value="InterPro"/>
</dbReference>
<dbReference type="InterPro" id="IPR052204">
    <property type="entry name" value="PpiC/parvulin_rotamase"/>
</dbReference>
<evidence type="ECO:0000256" key="2">
    <source>
        <dbReference type="ARBA" id="ARBA00007656"/>
    </source>
</evidence>
<keyword evidence="9" id="KW-0413">Isomerase</keyword>
<dbReference type="OrthoDB" id="52538at2157"/>
<dbReference type="KEGG" id="mear:Mpt1_c06380"/>
<dbReference type="Pfam" id="PF13616">
    <property type="entry name" value="Rotamase_3"/>
    <property type="match status" value="1"/>
</dbReference>
<keyword evidence="10" id="KW-1185">Reference proteome</keyword>
<comment type="function">
    <text evidence="7">PPIases accelerate the folding of proteins. It prefers amino acid residues with hydrophobic side chains like leucine and phenylalanine in the P1 position of the peptides substrates.</text>
</comment>
<evidence type="ECO:0000313" key="9">
    <source>
        <dbReference type="EMBL" id="AIZ56523.1"/>
    </source>
</evidence>
<gene>
    <name evidence="9" type="primary">prsA</name>
    <name evidence="9" type="ORF">Mpt1_c06380</name>
</gene>
<dbReference type="InterPro" id="IPR000297">
    <property type="entry name" value="PPIase_PpiC"/>
</dbReference>
<reference evidence="9 10" key="1">
    <citation type="journal article" date="2014" name="Appl. Environ. Microbiol.">
        <title>Comparative Genome Analysis of 'Candidatus Methanoplasma termitum' Indicates a New Mode of Energy Metabolism in the Seventh Order of Methanogens.</title>
        <authorList>
            <person name="Lang K."/>
            <person name="Schuldes J."/>
            <person name="Klingl A."/>
            <person name="Poehlein A."/>
            <person name="Daniel R."/>
            <person name="Brune A."/>
        </authorList>
    </citation>
    <scope>NUCLEOTIDE SEQUENCE [LARGE SCALE GENOMIC DNA]</scope>
    <source>
        <strain evidence="10">Mpt1</strain>
    </source>
</reference>
<sequence length="93" mass="10216">MVKQVSAAHILVKTEKEAKDLKEEILKGKSFADVAKKSSTCPSAKKGGDLGWFGRGQMVKPFEEAAFNAKKGDLVGPVKTEFGWHLIQIKDQK</sequence>
<evidence type="ECO:0000313" key="10">
    <source>
        <dbReference type="Proteomes" id="UP000030787"/>
    </source>
</evidence>
<evidence type="ECO:0000256" key="1">
    <source>
        <dbReference type="ARBA" id="ARBA00004496"/>
    </source>
</evidence>
<dbReference type="RefSeq" id="WP_048112060.1">
    <property type="nucleotide sequence ID" value="NZ_CP010070.1"/>
</dbReference>
<evidence type="ECO:0000256" key="7">
    <source>
        <dbReference type="ARBA" id="ARBA00046231"/>
    </source>
</evidence>
<dbReference type="InterPro" id="IPR046357">
    <property type="entry name" value="PPIase_dom_sf"/>
</dbReference>
<dbReference type="SUPFAM" id="SSF54534">
    <property type="entry name" value="FKBP-like"/>
    <property type="match status" value="1"/>
</dbReference>
<dbReference type="Gene3D" id="3.10.50.40">
    <property type="match status" value="1"/>
</dbReference>
<evidence type="ECO:0000256" key="3">
    <source>
        <dbReference type="ARBA" id="ARBA00022490"/>
    </source>
</evidence>
<evidence type="ECO:0000256" key="4">
    <source>
        <dbReference type="ARBA" id="ARBA00040926"/>
    </source>
</evidence>